<dbReference type="InterPro" id="IPR036291">
    <property type="entry name" value="NAD(P)-bd_dom_sf"/>
</dbReference>
<dbReference type="AlphaFoldDB" id="A0A250VWH2"/>
<evidence type="ECO:0000313" key="5">
    <source>
        <dbReference type="EMBL" id="GAX58362.1"/>
    </source>
</evidence>
<dbReference type="PRINTS" id="PR00081">
    <property type="entry name" value="GDHRDH"/>
</dbReference>
<evidence type="ECO:0000313" key="6">
    <source>
        <dbReference type="Proteomes" id="UP000217446"/>
    </source>
</evidence>
<dbReference type="PANTHER" id="PTHR42901:SF1">
    <property type="entry name" value="ALCOHOL DEHYDROGENASE"/>
    <property type="match status" value="1"/>
</dbReference>
<dbReference type="InterPro" id="IPR057326">
    <property type="entry name" value="KR_dom"/>
</dbReference>
<sequence length="254" mass="26950">MPSKLTGTVALVTGASSGIGAATARRLAEDGASVALVARRKGRLEDVAAEIEKAGGTALVVDADITDRTQAEAAVQQTVEHFGRLDTLVNNAGLMLLGPVVGADVDEWERMLAVNVQGLLHTTHAALPHLLRAAEDGPRKVADIVNISSIAGRVAWNGYGVYNLTKFGVNGFTESLRQEVTQRHVRVGVLEPGGVDTELGSHNKPEIQGAMITPFYETTEVLVPDDIADGVAYMVTRPRHASIGELWIMPTDQA</sequence>
<dbReference type="GO" id="GO:0016616">
    <property type="term" value="F:oxidoreductase activity, acting on the CH-OH group of donors, NAD or NADP as acceptor"/>
    <property type="evidence" value="ECO:0007669"/>
    <property type="project" value="UniProtKB-ARBA"/>
</dbReference>
<accession>A0A250VWH2</accession>
<keyword evidence="2" id="KW-0560">Oxidoreductase</keyword>
<keyword evidence="6" id="KW-1185">Reference proteome</keyword>
<reference evidence="6" key="1">
    <citation type="submission" date="2017-05" db="EMBL/GenBank/DDBJ databases">
        <title>Streptomyces olivochromogenes NBRC 3561 whole genome shotgun sequence.</title>
        <authorList>
            <person name="Dohra H."/>
            <person name="Kodani S."/>
        </authorList>
    </citation>
    <scope>NUCLEOTIDE SEQUENCE [LARGE SCALE GENOMIC DNA]</scope>
    <source>
        <strain evidence="6">NBRC 3561</strain>
    </source>
</reference>
<evidence type="ECO:0000259" key="4">
    <source>
        <dbReference type="SMART" id="SM00822"/>
    </source>
</evidence>
<dbReference type="Proteomes" id="UP000217446">
    <property type="component" value="Unassembled WGS sequence"/>
</dbReference>
<organism evidence="5 6">
    <name type="scientific">Streptomyces olivochromogenes</name>
    <dbReference type="NCBI Taxonomy" id="1963"/>
    <lineage>
        <taxon>Bacteria</taxon>
        <taxon>Bacillati</taxon>
        <taxon>Actinomycetota</taxon>
        <taxon>Actinomycetes</taxon>
        <taxon>Kitasatosporales</taxon>
        <taxon>Streptomycetaceae</taxon>
        <taxon>Streptomyces</taxon>
    </lineage>
</organism>
<comment type="similarity">
    <text evidence="1 3">Belongs to the short-chain dehydrogenases/reductases (SDR) family.</text>
</comment>
<evidence type="ECO:0000256" key="3">
    <source>
        <dbReference type="RuleBase" id="RU000363"/>
    </source>
</evidence>
<name>A0A250VWH2_STROL</name>
<feature type="domain" description="Ketoreductase" evidence="4">
    <location>
        <begin position="8"/>
        <end position="196"/>
    </location>
</feature>
<proteinExistence type="inferred from homology"/>
<dbReference type="SUPFAM" id="SSF51735">
    <property type="entry name" value="NAD(P)-binding Rossmann-fold domains"/>
    <property type="match status" value="1"/>
</dbReference>
<comment type="caution">
    <text evidence="5">The sequence shown here is derived from an EMBL/GenBank/DDBJ whole genome shotgun (WGS) entry which is preliminary data.</text>
</comment>
<evidence type="ECO:0000256" key="2">
    <source>
        <dbReference type="ARBA" id="ARBA00023002"/>
    </source>
</evidence>
<dbReference type="PRINTS" id="PR00080">
    <property type="entry name" value="SDRFAMILY"/>
</dbReference>
<dbReference type="FunFam" id="3.40.50.720:FF:000047">
    <property type="entry name" value="NADP-dependent L-serine/L-allo-threonine dehydrogenase"/>
    <property type="match status" value="1"/>
</dbReference>
<evidence type="ECO:0000256" key="1">
    <source>
        <dbReference type="ARBA" id="ARBA00006484"/>
    </source>
</evidence>
<dbReference type="PANTHER" id="PTHR42901">
    <property type="entry name" value="ALCOHOL DEHYDROGENASE"/>
    <property type="match status" value="1"/>
</dbReference>
<protein>
    <submittedName>
        <fullName evidence="5">Oxidoreductase</fullName>
    </submittedName>
</protein>
<dbReference type="EMBL" id="BDQI01000051">
    <property type="protein sequence ID" value="GAX58362.1"/>
    <property type="molecule type" value="Genomic_DNA"/>
</dbReference>
<gene>
    <name evidence="5" type="ORF">SO3561_09935</name>
</gene>
<dbReference type="InterPro" id="IPR002347">
    <property type="entry name" value="SDR_fam"/>
</dbReference>
<dbReference type="STRING" id="1963.AQJ27_47460"/>
<dbReference type="Pfam" id="PF00106">
    <property type="entry name" value="adh_short"/>
    <property type="match status" value="1"/>
</dbReference>
<dbReference type="Gene3D" id="3.40.50.720">
    <property type="entry name" value="NAD(P)-binding Rossmann-like Domain"/>
    <property type="match status" value="1"/>
</dbReference>
<dbReference type="RefSeq" id="WP_067384323.1">
    <property type="nucleotide sequence ID" value="NZ_BDQI01000051.1"/>
</dbReference>
<dbReference type="SMART" id="SM00822">
    <property type="entry name" value="PKS_KR"/>
    <property type="match status" value="1"/>
</dbReference>